<organism evidence="2">
    <name type="scientific">marine sediment metagenome</name>
    <dbReference type="NCBI Taxonomy" id="412755"/>
    <lineage>
        <taxon>unclassified sequences</taxon>
        <taxon>metagenomes</taxon>
        <taxon>ecological metagenomes</taxon>
    </lineage>
</organism>
<protein>
    <recommendedName>
        <fullName evidence="1">AbiEi antitoxin N-terminal domain-containing protein</fullName>
    </recommendedName>
</protein>
<name>X1SLS2_9ZZZZ</name>
<gene>
    <name evidence="2" type="ORF">S12H4_14152</name>
</gene>
<dbReference type="EMBL" id="BARW01006739">
    <property type="protein sequence ID" value="GAI80091.1"/>
    <property type="molecule type" value="Genomic_DNA"/>
</dbReference>
<reference evidence="2" key="1">
    <citation type="journal article" date="2014" name="Front. Microbiol.">
        <title>High frequency of phylogenetically diverse reductive dehalogenase-homologous genes in deep subseafloor sedimentary metagenomes.</title>
        <authorList>
            <person name="Kawai M."/>
            <person name="Futagami T."/>
            <person name="Toyoda A."/>
            <person name="Takaki Y."/>
            <person name="Nishi S."/>
            <person name="Hori S."/>
            <person name="Arai W."/>
            <person name="Tsubouchi T."/>
            <person name="Morono Y."/>
            <person name="Uchiyama I."/>
            <person name="Ito T."/>
            <person name="Fujiyama A."/>
            <person name="Inagaki F."/>
            <person name="Takami H."/>
        </authorList>
    </citation>
    <scope>NUCLEOTIDE SEQUENCE</scope>
    <source>
        <strain evidence="2">Expedition CK06-06</strain>
    </source>
</reference>
<comment type="caution">
    <text evidence="2">The sequence shown here is derived from an EMBL/GenBank/DDBJ whole genome shotgun (WGS) entry which is preliminary data.</text>
</comment>
<dbReference type="InterPro" id="IPR025159">
    <property type="entry name" value="AbiEi_N"/>
</dbReference>
<dbReference type="Pfam" id="PF13338">
    <property type="entry name" value="AbiEi_4"/>
    <property type="match status" value="1"/>
</dbReference>
<evidence type="ECO:0000313" key="2">
    <source>
        <dbReference type="EMBL" id="GAI80091.1"/>
    </source>
</evidence>
<accession>X1SLS2</accession>
<sequence>MQHLTLVIERYLKLKSNITTLHFYTNKVYNVRIKVKGCDVMDTFEKILNIIKENKGIVSTAEIVKLGIDKKYLSLMTQKRMIERASRGVYVLPDVLEDEFYSISIRCKKGIFSHDTALFLHDLSDRTPLAFSITLPKGYNPSSLKDLSLEFFYVKPELHSLGKITILSPHGKEIDTYDMERTICDMVRSKSRMDLQTFTDALKRYSKRKNKDLSRLIKYAQKFKIDQKIREYMEVLI</sequence>
<evidence type="ECO:0000259" key="1">
    <source>
        <dbReference type="Pfam" id="PF13338"/>
    </source>
</evidence>
<proteinExistence type="predicted"/>
<feature type="domain" description="AbiEi antitoxin N-terminal" evidence="1">
    <location>
        <begin position="45"/>
        <end position="93"/>
    </location>
</feature>
<dbReference type="AlphaFoldDB" id="X1SLS2"/>